<keyword evidence="1" id="KW-1133">Transmembrane helix</keyword>
<dbReference type="InterPro" id="IPR010496">
    <property type="entry name" value="AL/BT2_dom"/>
</dbReference>
<accession>A0A1F5G7X6</accession>
<feature type="transmembrane region" description="Helical" evidence="1">
    <location>
        <begin position="42"/>
        <end position="60"/>
    </location>
</feature>
<dbReference type="Pfam" id="PF06439">
    <property type="entry name" value="3keto-disac_hyd"/>
    <property type="match status" value="1"/>
</dbReference>
<protein>
    <recommendedName>
        <fullName evidence="2">3-keto-alpha-glucoside-1,2-lyase/3-keto-2-hydroxy-glucal hydratase domain-containing protein</fullName>
    </recommendedName>
</protein>
<evidence type="ECO:0000313" key="3">
    <source>
        <dbReference type="EMBL" id="OGD87925.1"/>
    </source>
</evidence>
<evidence type="ECO:0000256" key="1">
    <source>
        <dbReference type="SAM" id="Phobius"/>
    </source>
</evidence>
<reference evidence="3 4" key="1">
    <citation type="journal article" date="2016" name="Nat. Commun.">
        <title>Thousands of microbial genomes shed light on interconnected biogeochemical processes in an aquifer system.</title>
        <authorList>
            <person name="Anantharaman K."/>
            <person name="Brown C.T."/>
            <person name="Hug L.A."/>
            <person name="Sharon I."/>
            <person name="Castelle C.J."/>
            <person name="Probst A.J."/>
            <person name="Thomas B.C."/>
            <person name="Singh A."/>
            <person name="Wilkins M.J."/>
            <person name="Karaoz U."/>
            <person name="Brodie E.L."/>
            <person name="Williams K.H."/>
            <person name="Hubbard S.S."/>
            <person name="Banfield J.F."/>
        </authorList>
    </citation>
    <scope>NUCLEOTIDE SEQUENCE [LARGE SCALE GENOMIC DNA]</scope>
</reference>
<dbReference type="EMBL" id="MFAY01000052">
    <property type="protein sequence ID" value="OGD87925.1"/>
    <property type="molecule type" value="Genomic_DNA"/>
</dbReference>
<dbReference type="AlphaFoldDB" id="A0A1F5G7X6"/>
<keyword evidence="1" id="KW-0812">Transmembrane</keyword>
<dbReference type="Proteomes" id="UP000178577">
    <property type="component" value="Unassembled WGS sequence"/>
</dbReference>
<gene>
    <name evidence="3" type="ORF">A2693_03170</name>
</gene>
<sequence>MPKFILRIYFFLRNYLNETISFFIALAGAYLAYIFYKEPGFQLASLVVLAITSYLIIIFLKLKSRDFYYIFFDKYDDKKGWVGSGYFDYYPSDQAFLIKDSDAGFIFSNCLNWIDYEMNFEAKILKNTLGILIRATDLSNKIMLQFNIEANGIRPHFWANGGYVKQEPKDAGLEFKGTLIEGQWYKLKINVHKDKIKIEISKDNKVIDEKHWDIPSALLSFPVREKDKEAGDTKNPIGMLDIRKDYSYGTIGFRNGHGEKALVRKLKVEKI</sequence>
<organism evidence="3 4">
    <name type="scientific">Candidatus Curtissbacteria bacterium RIFCSPHIGHO2_01_FULL_40_12</name>
    <dbReference type="NCBI Taxonomy" id="1797710"/>
    <lineage>
        <taxon>Bacteria</taxon>
        <taxon>Candidatus Curtissiibacteriota</taxon>
    </lineage>
</organism>
<name>A0A1F5G7X6_9BACT</name>
<dbReference type="GO" id="GO:0016787">
    <property type="term" value="F:hydrolase activity"/>
    <property type="evidence" value="ECO:0007669"/>
    <property type="project" value="InterPro"/>
</dbReference>
<evidence type="ECO:0000259" key="2">
    <source>
        <dbReference type="Pfam" id="PF06439"/>
    </source>
</evidence>
<feature type="transmembrane region" description="Helical" evidence="1">
    <location>
        <begin position="20"/>
        <end position="36"/>
    </location>
</feature>
<feature type="domain" description="3-keto-alpha-glucoside-1,2-lyase/3-keto-2-hydroxy-glucal hydratase" evidence="2">
    <location>
        <begin position="79"/>
        <end position="268"/>
    </location>
</feature>
<keyword evidence="1" id="KW-0472">Membrane</keyword>
<proteinExistence type="predicted"/>
<comment type="caution">
    <text evidence="3">The sequence shown here is derived from an EMBL/GenBank/DDBJ whole genome shotgun (WGS) entry which is preliminary data.</text>
</comment>
<evidence type="ECO:0000313" key="4">
    <source>
        <dbReference type="Proteomes" id="UP000178577"/>
    </source>
</evidence>
<dbReference type="Gene3D" id="2.60.120.560">
    <property type="entry name" value="Exo-inulinase, domain 1"/>
    <property type="match status" value="1"/>
</dbReference>